<dbReference type="PANTHER" id="PTHR38111">
    <property type="entry name" value="ZN(2)-C6 FUNGAL-TYPE DOMAIN-CONTAINING PROTEIN-RELATED"/>
    <property type="match status" value="1"/>
</dbReference>
<dbReference type="InterPro" id="IPR053178">
    <property type="entry name" value="Osmoadaptation_assoc"/>
</dbReference>
<evidence type="ECO:0000313" key="1">
    <source>
        <dbReference type="EMBL" id="KAJ9604067.1"/>
    </source>
</evidence>
<dbReference type="AlphaFoldDB" id="A0AA38WZQ1"/>
<dbReference type="Proteomes" id="UP001172673">
    <property type="component" value="Unassembled WGS sequence"/>
</dbReference>
<organism evidence="1 2">
    <name type="scientific">Cladophialophora chaetospira</name>
    <dbReference type="NCBI Taxonomy" id="386627"/>
    <lineage>
        <taxon>Eukaryota</taxon>
        <taxon>Fungi</taxon>
        <taxon>Dikarya</taxon>
        <taxon>Ascomycota</taxon>
        <taxon>Pezizomycotina</taxon>
        <taxon>Eurotiomycetes</taxon>
        <taxon>Chaetothyriomycetidae</taxon>
        <taxon>Chaetothyriales</taxon>
        <taxon>Herpotrichiellaceae</taxon>
        <taxon>Cladophialophora</taxon>
    </lineage>
</organism>
<proteinExistence type="predicted"/>
<sequence>MSANDGLRETAIWIYHALRIAEPIPLLRQALLALSMTRHGRVTGNLELIRRGQRTYGTALRLLRDALYDRVLTWNDETLASVRALVLYEFFESNSDNPTAWYRHLDGITSLASSPMEARGPERTSSSISRSVLEDIRYALMLKDVMLRKRSAFGRDDWIDLPWCGRAKPIEQQVYDQGFRIAAILERSDLVVQSPTTGHQGLRPAIDLLQTCNDLRPQMDDLFRHTFKPFLQAKSADWTRSLFDKTPDSIALTPADINQLTLVVNLWSCMLLMAWIADALRDRLLDALDAGRIVTKDDVAHAKDLCEVSSSYTNQCALTDLALAILQYFPLCVGPGASELAVNRMLFPLTCILWQFRYSESHFRKATALMWQISEARNVKFAAPGYSVIALIPPIARDDGGLLSNAVDRLTRLRSILGRRRGHESTPRSTPSRGPA</sequence>
<name>A0AA38WZQ1_9EURO</name>
<evidence type="ECO:0000313" key="2">
    <source>
        <dbReference type="Proteomes" id="UP001172673"/>
    </source>
</evidence>
<protein>
    <recommendedName>
        <fullName evidence="3">C6 transcription factor</fullName>
    </recommendedName>
</protein>
<accession>A0AA38WZQ1</accession>
<dbReference type="EMBL" id="JAPDRK010000020">
    <property type="protein sequence ID" value="KAJ9604067.1"/>
    <property type="molecule type" value="Genomic_DNA"/>
</dbReference>
<reference evidence="1" key="1">
    <citation type="submission" date="2022-10" db="EMBL/GenBank/DDBJ databases">
        <title>Culturing micro-colonial fungi from biological soil crusts in the Mojave desert and describing Neophaeococcomyces mojavensis, and introducing the new genera and species Taxawa tesnikishii.</title>
        <authorList>
            <person name="Kurbessoian T."/>
            <person name="Stajich J.E."/>
        </authorList>
    </citation>
    <scope>NUCLEOTIDE SEQUENCE</scope>
    <source>
        <strain evidence="1">TK_41</strain>
    </source>
</reference>
<gene>
    <name evidence="1" type="ORF">H2200_011590</name>
</gene>
<dbReference type="Pfam" id="PF11951">
    <property type="entry name" value="Fungal_trans_2"/>
    <property type="match status" value="1"/>
</dbReference>
<keyword evidence="2" id="KW-1185">Reference proteome</keyword>
<evidence type="ECO:0008006" key="3">
    <source>
        <dbReference type="Google" id="ProtNLM"/>
    </source>
</evidence>
<dbReference type="PANTHER" id="PTHR38111:SF2">
    <property type="entry name" value="FINGER DOMAIN PROTEIN, PUTATIVE (AFU_ORTHOLOGUE AFUA_1G01560)-RELATED"/>
    <property type="match status" value="1"/>
</dbReference>
<comment type="caution">
    <text evidence="1">The sequence shown here is derived from an EMBL/GenBank/DDBJ whole genome shotgun (WGS) entry which is preliminary data.</text>
</comment>
<dbReference type="InterPro" id="IPR021858">
    <property type="entry name" value="Fun_TF"/>
</dbReference>